<protein>
    <submittedName>
        <fullName evidence="1">Uncharacterized protein</fullName>
    </submittedName>
</protein>
<proteinExistence type="predicted"/>
<name>A0A0B7JYU4_BIOOC</name>
<reference evidence="1" key="1">
    <citation type="submission" date="2015-01" db="EMBL/GenBank/DDBJ databases">
        <authorList>
            <person name="Durling Mikael"/>
        </authorList>
    </citation>
    <scope>NUCLEOTIDE SEQUENCE</scope>
</reference>
<accession>A0A0B7JYU4</accession>
<organism evidence="1">
    <name type="scientific">Bionectria ochroleuca</name>
    <name type="common">Gliocladium roseum</name>
    <dbReference type="NCBI Taxonomy" id="29856"/>
    <lineage>
        <taxon>Eukaryota</taxon>
        <taxon>Fungi</taxon>
        <taxon>Dikarya</taxon>
        <taxon>Ascomycota</taxon>
        <taxon>Pezizomycotina</taxon>
        <taxon>Sordariomycetes</taxon>
        <taxon>Hypocreomycetidae</taxon>
        <taxon>Hypocreales</taxon>
        <taxon>Bionectriaceae</taxon>
        <taxon>Clonostachys</taxon>
    </lineage>
</organism>
<dbReference type="EMBL" id="CDPU01000008">
    <property type="protein sequence ID" value="CEO47785.1"/>
    <property type="molecule type" value="Genomic_DNA"/>
</dbReference>
<dbReference type="AlphaFoldDB" id="A0A0B7JYU4"/>
<sequence length="59" mass="6822">MAAEECRIPCKSIKNPHRLVKDLQIFCGKHNIEIQSLEMRNDEYVVGIKRLSVISVVRL</sequence>
<evidence type="ECO:0000313" key="1">
    <source>
        <dbReference type="EMBL" id="CEO47785.1"/>
    </source>
</evidence>
<gene>
    <name evidence="1" type="ORF">BN869_000003840_1</name>
</gene>